<accession>A0A4R5XG94</accession>
<dbReference type="AlphaFoldDB" id="A0A4R5XG94"/>
<organism evidence="2 3">
    <name type="scientific">Rickenella mellea</name>
    <dbReference type="NCBI Taxonomy" id="50990"/>
    <lineage>
        <taxon>Eukaryota</taxon>
        <taxon>Fungi</taxon>
        <taxon>Dikarya</taxon>
        <taxon>Basidiomycota</taxon>
        <taxon>Agaricomycotina</taxon>
        <taxon>Agaricomycetes</taxon>
        <taxon>Hymenochaetales</taxon>
        <taxon>Rickenellaceae</taxon>
        <taxon>Rickenella</taxon>
    </lineage>
</organism>
<dbReference type="Proteomes" id="UP000294933">
    <property type="component" value="Unassembled WGS sequence"/>
</dbReference>
<name>A0A4R5XG94_9AGAM</name>
<sequence>MTSATRGTSCAIGSCDERNGVGTKGTSATRGTSCAIDRATRRTSLGTCDNDECDEGDKLRDRVAQREERGWDERGQFGAERSEGTAGGKRARSKEKRNAGSGSEHAISGQNAKTHIFEG</sequence>
<feature type="region of interest" description="Disordered" evidence="1">
    <location>
        <begin position="63"/>
        <end position="119"/>
    </location>
</feature>
<feature type="region of interest" description="Disordered" evidence="1">
    <location>
        <begin position="1"/>
        <end position="33"/>
    </location>
</feature>
<evidence type="ECO:0000256" key="1">
    <source>
        <dbReference type="SAM" id="MobiDB-lite"/>
    </source>
</evidence>
<dbReference type="VEuPathDB" id="FungiDB:BD410DRAFT_798608"/>
<dbReference type="EMBL" id="ML170156">
    <property type="protein sequence ID" value="TDL30229.1"/>
    <property type="molecule type" value="Genomic_DNA"/>
</dbReference>
<feature type="compositionally biased region" description="Basic and acidic residues" evidence="1">
    <location>
        <begin position="63"/>
        <end position="83"/>
    </location>
</feature>
<gene>
    <name evidence="2" type="ORF">BD410DRAFT_798608</name>
</gene>
<keyword evidence="3" id="KW-1185">Reference proteome</keyword>
<evidence type="ECO:0000313" key="3">
    <source>
        <dbReference type="Proteomes" id="UP000294933"/>
    </source>
</evidence>
<evidence type="ECO:0000313" key="2">
    <source>
        <dbReference type="EMBL" id="TDL30229.1"/>
    </source>
</evidence>
<protein>
    <submittedName>
        <fullName evidence="2">Uncharacterized protein</fullName>
    </submittedName>
</protein>
<proteinExistence type="predicted"/>
<reference evidence="2 3" key="1">
    <citation type="submission" date="2018-06" db="EMBL/GenBank/DDBJ databases">
        <title>A transcriptomic atlas of mushroom development highlights an independent origin of complex multicellularity.</title>
        <authorList>
            <consortium name="DOE Joint Genome Institute"/>
            <person name="Krizsan K."/>
            <person name="Almasi E."/>
            <person name="Merenyi Z."/>
            <person name="Sahu N."/>
            <person name="Viragh M."/>
            <person name="Koszo T."/>
            <person name="Mondo S."/>
            <person name="Kiss B."/>
            <person name="Balint B."/>
            <person name="Kues U."/>
            <person name="Barry K."/>
            <person name="Hegedus J.C."/>
            <person name="Henrissat B."/>
            <person name="Johnson J."/>
            <person name="Lipzen A."/>
            <person name="Ohm R."/>
            <person name="Nagy I."/>
            <person name="Pangilinan J."/>
            <person name="Yan J."/>
            <person name="Xiong Y."/>
            <person name="Grigoriev I.V."/>
            <person name="Hibbett D.S."/>
            <person name="Nagy L.G."/>
        </authorList>
    </citation>
    <scope>NUCLEOTIDE SEQUENCE [LARGE SCALE GENOMIC DNA]</scope>
    <source>
        <strain evidence="2 3">SZMC22713</strain>
    </source>
</reference>